<keyword evidence="4 6" id="KW-1133">Transmembrane helix</keyword>
<feature type="transmembrane region" description="Helical" evidence="6">
    <location>
        <begin position="269"/>
        <end position="291"/>
    </location>
</feature>
<keyword evidence="5 6" id="KW-0472">Membrane</keyword>
<dbReference type="CDD" id="cd06173">
    <property type="entry name" value="MFS_MefA_like"/>
    <property type="match status" value="1"/>
</dbReference>
<evidence type="ECO:0000256" key="6">
    <source>
        <dbReference type="SAM" id="Phobius"/>
    </source>
</evidence>
<dbReference type="PANTHER" id="PTHR23513">
    <property type="entry name" value="INTEGRAL MEMBRANE EFFLUX PROTEIN-RELATED"/>
    <property type="match status" value="1"/>
</dbReference>
<feature type="transmembrane region" description="Helical" evidence="6">
    <location>
        <begin position="96"/>
        <end position="127"/>
    </location>
</feature>
<feature type="transmembrane region" description="Helical" evidence="6">
    <location>
        <begin position="303"/>
        <end position="322"/>
    </location>
</feature>
<proteinExistence type="predicted"/>
<feature type="transmembrane region" description="Helical" evidence="6">
    <location>
        <begin position="394"/>
        <end position="412"/>
    </location>
</feature>
<dbReference type="EMBL" id="VDUX01000004">
    <property type="protein sequence ID" value="TXL60595.1"/>
    <property type="molecule type" value="Genomic_DNA"/>
</dbReference>
<feature type="transmembrane region" description="Helical" evidence="6">
    <location>
        <begin position="28"/>
        <end position="49"/>
    </location>
</feature>
<evidence type="ECO:0000256" key="1">
    <source>
        <dbReference type="ARBA" id="ARBA00004651"/>
    </source>
</evidence>
<evidence type="ECO:0000259" key="7">
    <source>
        <dbReference type="PROSITE" id="PS50850"/>
    </source>
</evidence>
<dbReference type="InterPro" id="IPR020846">
    <property type="entry name" value="MFS_dom"/>
</dbReference>
<dbReference type="AlphaFoldDB" id="A0A5C8NI72"/>
<protein>
    <submittedName>
        <fullName evidence="8">MFS transporter</fullName>
    </submittedName>
</protein>
<feature type="transmembrane region" description="Helical" evidence="6">
    <location>
        <begin position="239"/>
        <end position="263"/>
    </location>
</feature>
<dbReference type="Gene3D" id="1.20.1250.20">
    <property type="entry name" value="MFS general substrate transporter like domains"/>
    <property type="match status" value="1"/>
</dbReference>
<comment type="caution">
    <text evidence="8">The sequence shown here is derived from an EMBL/GenBank/DDBJ whole genome shotgun (WGS) entry which is preliminary data.</text>
</comment>
<evidence type="ECO:0000313" key="8">
    <source>
        <dbReference type="EMBL" id="TXL60595.1"/>
    </source>
</evidence>
<keyword evidence="3 6" id="KW-0812">Transmembrane</keyword>
<dbReference type="GO" id="GO:0005886">
    <property type="term" value="C:plasma membrane"/>
    <property type="evidence" value="ECO:0007669"/>
    <property type="project" value="UniProtKB-SubCell"/>
</dbReference>
<feature type="transmembrane region" description="Helical" evidence="6">
    <location>
        <begin position="328"/>
        <end position="351"/>
    </location>
</feature>
<feature type="domain" description="Major facilitator superfamily (MFS) profile" evidence="7">
    <location>
        <begin position="236"/>
        <end position="428"/>
    </location>
</feature>
<dbReference type="Pfam" id="PF07690">
    <property type="entry name" value="MFS_1"/>
    <property type="match status" value="1"/>
</dbReference>
<comment type="subcellular location">
    <subcellularLocation>
        <location evidence="1">Cell membrane</location>
        <topology evidence="1">Multi-pass membrane protein</topology>
    </subcellularLocation>
</comment>
<dbReference type="InterPro" id="IPR011701">
    <property type="entry name" value="MFS"/>
</dbReference>
<dbReference type="Proteomes" id="UP000321571">
    <property type="component" value="Unassembled WGS sequence"/>
</dbReference>
<feature type="transmembrane region" description="Helical" evidence="6">
    <location>
        <begin position="61"/>
        <end position="84"/>
    </location>
</feature>
<evidence type="ECO:0000256" key="4">
    <source>
        <dbReference type="ARBA" id="ARBA00022989"/>
    </source>
</evidence>
<dbReference type="PANTHER" id="PTHR23513:SF6">
    <property type="entry name" value="MAJOR FACILITATOR SUPERFAMILY ASSOCIATED DOMAIN-CONTAINING PROTEIN"/>
    <property type="match status" value="1"/>
</dbReference>
<name>A0A5C8NI72_9ACTN</name>
<accession>A0A5C8NI72</accession>
<evidence type="ECO:0000256" key="3">
    <source>
        <dbReference type="ARBA" id="ARBA00022692"/>
    </source>
</evidence>
<keyword evidence="2" id="KW-1003">Cell membrane</keyword>
<evidence type="ECO:0000256" key="5">
    <source>
        <dbReference type="ARBA" id="ARBA00023136"/>
    </source>
</evidence>
<reference evidence="8 9" key="1">
    <citation type="submission" date="2019-06" db="EMBL/GenBank/DDBJ databases">
        <title>Aeromicrobium sp. nov., isolated from a maize field.</title>
        <authorList>
            <person name="Lin S.-Y."/>
            <person name="Tsai C.-F."/>
            <person name="Young C.-C."/>
        </authorList>
    </citation>
    <scope>NUCLEOTIDE SEQUENCE [LARGE SCALE GENOMIC DNA]</scope>
    <source>
        <strain evidence="8 9">CC-CFT486</strain>
    </source>
</reference>
<dbReference type="SUPFAM" id="SSF103473">
    <property type="entry name" value="MFS general substrate transporter"/>
    <property type="match status" value="1"/>
</dbReference>
<evidence type="ECO:0000256" key="2">
    <source>
        <dbReference type="ARBA" id="ARBA00022475"/>
    </source>
</evidence>
<dbReference type="GO" id="GO:0022857">
    <property type="term" value="F:transmembrane transporter activity"/>
    <property type="evidence" value="ECO:0007669"/>
    <property type="project" value="InterPro"/>
</dbReference>
<organism evidence="8 9">
    <name type="scientific">Aeromicrobium terrae</name>
    <dbReference type="NCBI Taxonomy" id="2498846"/>
    <lineage>
        <taxon>Bacteria</taxon>
        <taxon>Bacillati</taxon>
        <taxon>Actinomycetota</taxon>
        <taxon>Actinomycetes</taxon>
        <taxon>Propionibacteriales</taxon>
        <taxon>Nocardioidaceae</taxon>
        <taxon>Aeromicrobium</taxon>
    </lineage>
</organism>
<sequence length="428" mass="44007">MPEQAVTALQAETRPAPPPLRRNRRFTLFWIGEGVSLLGNATTTLLLPLAAITELGAGPGWMGALTAAAWLPWLVVGLPAGAWVDSWSPRSVMITADVVAAVALASVPVCVVLDALTLTQLVVVALVNGTSTVFFRSAYVKLVTDIVPSEHLEQANGRLLGTESAMQVAGPGIGGLVAHAVTAAGALLLDAVSFMVSAVCLWRLGPSSSTSIEPSETPTLRSRIATGVAYVTHDHYLRVLIVIGCVSNFGLTGITTLLVLFLVDHVGLSSAGVGMVMACGSVGGLLGATLASSASQRWGSGRVSTLFLVGSGVTSLLVPLGASGPRVVLTVLGLFGTGVLVVAGNVIRGAWRQRYVPAELMGRVATTSQMINFGAMPLAGLTAGWLGAHLGLQVTLAVMAVINAVACWAILLTPLRRARHLPAAPAGT</sequence>
<gene>
    <name evidence="8" type="ORF">FHP06_09125</name>
</gene>
<dbReference type="OrthoDB" id="9815525at2"/>
<evidence type="ECO:0000313" key="9">
    <source>
        <dbReference type="Proteomes" id="UP000321571"/>
    </source>
</evidence>
<dbReference type="InterPro" id="IPR036259">
    <property type="entry name" value="MFS_trans_sf"/>
</dbReference>
<keyword evidence="9" id="KW-1185">Reference proteome</keyword>
<feature type="transmembrane region" description="Helical" evidence="6">
    <location>
        <begin position="371"/>
        <end position="388"/>
    </location>
</feature>
<dbReference type="PROSITE" id="PS50850">
    <property type="entry name" value="MFS"/>
    <property type="match status" value="1"/>
</dbReference>